<gene>
    <name evidence="3" type="ORF">KIPB_006078</name>
</gene>
<feature type="transmembrane region" description="Helical" evidence="2">
    <location>
        <begin position="244"/>
        <end position="266"/>
    </location>
</feature>
<evidence type="ECO:0000256" key="2">
    <source>
        <dbReference type="SAM" id="Phobius"/>
    </source>
</evidence>
<dbReference type="Proteomes" id="UP000265618">
    <property type="component" value="Unassembled WGS sequence"/>
</dbReference>
<dbReference type="EMBL" id="BDIP01001515">
    <property type="protein sequence ID" value="GIQ84560.1"/>
    <property type="molecule type" value="Genomic_DNA"/>
</dbReference>
<evidence type="ECO:0000313" key="4">
    <source>
        <dbReference type="Proteomes" id="UP000265618"/>
    </source>
</evidence>
<sequence length="338" mass="36866">MNTRVADLDLGVPVIDPDATTKEGGVQWPLAVANMFGPLVRIAVGKVAAMGTTEENMAELLEFGKALETYVNGYDAPDTEESETPLRIYFETKAALTKVKEFFQVLGEEWGFTGAADNQVVNLSQLHRAMFFQIGAFKNWAQRYVRVATVKAEAQGLLNMCRNLEKQVNSDMERDVVPVLAAAGQLTAVPVVQPVVPTPDNTTGPSRMPVRPRGHGFFSGLLWVGSIAASAAAVAVAFVSLPVISFGVVGVVTTCVTAAYGCALGAEKIDAYDAKRMTEYQEKLAEYIKAVAKEQARAQVLKNIRRRRAALMARTRAEGREEGWLEERVRRPDTVEEA</sequence>
<accession>A0A9K3CY47</accession>
<evidence type="ECO:0000313" key="3">
    <source>
        <dbReference type="EMBL" id="GIQ84560.1"/>
    </source>
</evidence>
<keyword evidence="2" id="KW-0812">Transmembrane</keyword>
<feature type="transmembrane region" description="Helical" evidence="2">
    <location>
        <begin position="217"/>
        <end position="238"/>
    </location>
</feature>
<organism evidence="3 4">
    <name type="scientific">Kipferlia bialata</name>
    <dbReference type="NCBI Taxonomy" id="797122"/>
    <lineage>
        <taxon>Eukaryota</taxon>
        <taxon>Metamonada</taxon>
        <taxon>Carpediemonas-like organisms</taxon>
        <taxon>Kipferlia</taxon>
    </lineage>
</organism>
<evidence type="ECO:0000256" key="1">
    <source>
        <dbReference type="SAM" id="MobiDB-lite"/>
    </source>
</evidence>
<reference evidence="3 4" key="1">
    <citation type="journal article" date="2018" name="PLoS ONE">
        <title>The draft genome of Kipferlia bialata reveals reductive genome evolution in fornicate parasites.</title>
        <authorList>
            <person name="Tanifuji G."/>
            <person name="Takabayashi S."/>
            <person name="Kume K."/>
            <person name="Takagi M."/>
            <person name="Nakayama T."/>
            <person name="Kamikawa R."/>
            <person name="Inagaki Y."/>
            <person name="Hashimoto T."/>
        </authorList>
    </citation>
    <scope>NUCLEOTIDE SEQUENCE [LARGE SCALE GENOMIC DNA]</scope>
    <source>
        <strain evidence="3">NY0173</strain>
    </source>
</reference>
<keyword evidence="4" id="KW-1185">Reference proteome</keyword>
<keyword evidence="2" id="KW-0472">Membrane</keyword>
<protein>
    <submittedName>
        <fullName evidence="3">Uncharacterized protein</fullName>
    </submittedName>
</protein>
<feature type="region of interest" description="Disordered" evidence="1">
    <location>
        <begin position="319"/>
        <end position="338"/>
    </location>
</feature>
<name>A0A9K3CY47_9EUKA</name>
<proteinExistence type="predicted"/>
<dbReference type="AlphaFoldDB" id="A0A9K3CY47"/>
<keyword evidence="2" id="KW-1133">Transmembrane helix</keyword>
<comment type="caution">
    <text evidence="3">The sequence shown here is derived from an EMBL/GenBank/DDBJ whole genome shotgun (WGS) entry which is preliminary data.</text>
</comment>